<keyword evidence="2" id="KW-1185">Reference proteome</keyword>
<evidence type="ECO:0000313" key="2">
    <source>
        <dbReference type="Proteomes" id="UP000198869"/>
    </source>
</evidence>
<accession>A0A1G8MHL7</accession>
<proteinExistence type="predicted"/>
<gene>
    <name evidence="1" type="ORF">SAMN05421846_111139</name>
</gene>
<dbReference type="AlphaFoldDB" id="A0A1G8MHL7"/>
<dbReference type="STRING" id="311334.SAMN05421846_111139"/>
<dbReference type="EMBL" id="FNDW01000011">
    <property type="protein sequence ID" value="SDI67443.1"/>
    <property type="molecule type" value="Genomic_DNA"/>
</dbReference>
<sequence length="32" mass="3734">MMPVLNAKFVPGKIRNYELSHKKMGKTRRSES</sequence>
<protein>
    <submittedName>
        <fullName evidence="1">Uncharacterized protein</fullName>
    </submittedName>
</protein>
<organism evidence="1 2">
    <name type="scientific">Chryseobacterium taeanense</name>
    <dbReference type="NCBI Taxonomy" id="311334"/>
    <lineage>
        <taxon>Bacteria</taxon>
        <taxon>Pseudomonadati</taxon>
        <taxon>Bacteroidota</taxon>
        <taxon>Flavobacteriia</taxon>
        <taxon>Flavobacteriales</taxon>
        <taxon>Weeksellaceae</taxon>
        <taxon>Chryseobacterium group</taxon>
        <taxon>Chryseobacterium</taxon>
    </lineage>
</organism>
<dbReference type="Proteomes" id="UP000198869">
    <property type="component" value="Unassembled WGS sequence"/>
</dbReference>
<name>A0A1G8MHL7_9FLAO</name>
<reference evidence="2" key="1">
    <citation type="submission" date="2016-10" db="EMBL/GenBank/DDBJ databases">
        <authorList>
            <person name="Varghese N."/>
            <person name="Submissions S."/>
        </authorList>
    </citation>
    <scope>NUCLEOTIDE SEQUENCE [LARGE SCALE GENOMIC DNA]</scope>
    <source>
        <strain evidence="2">DSM 17071</strain>
    </source>
</reference>
<evidence type="ECO:0000313" key="1">
    <source>
        <dbReference type="EMBL" id="SDI67443.1"/>
    </source>
</evidence>